<feature type="repeat" description="RCC1" evidence="1">
    <location>
        <begin position="363"/>
        <end position="423"/>
    </location>
</feature>
<reference evidence="3" key="2">
    <citation type="submission" date="2015-01" db="EMBL/GenBank/DDBJ databases">
        <title>Evolutionary Origins and Diversification of the Mycorrhizal Mutualists.</title>
        <authorList>
            <consortium name="DOE Joint Genome Institute"/>
            <consortium name="Mycorrhizal Genomics Consortium"/>
            <person name="Kohler A."/>
            <person name="Kuo A."/>
            <person name="Nagy L.G."/>
            <person name="Floudas D."/>
            <person name="Copeland A."/>
            <person name="Barry K.W."/>
            <person name="Cichocki N."/>
            <person name="Veneault-Fourrey C."/>
            <person name="LaButti K."/>
            <person name="Lindquist E.A."/>
            <person name="Lipzen A."/>
            <person name="Lundell T."/>
            <person name="Morin E."/>
            <person name="Murat C."/>
            <person name="Riley R."/>
            <person name="Ohm R."/>
            <person name="Sun H."/>
            <person name="Tunlid A."/>
            <person name="Henrissat B."/>
            <person name="Grigoriev I.V."/>
            <person name="Hibbett D.S."/>
            <person name="Martin F."/>
        </authorList>
    </citation>
    <scope>NUCLEOTIDE SEQUENCE [LARGE SCALE GENOMIC DNA]</scope>
    <source>
        <strain evidence="3">MUT 4182</strain>
    </source>
</reference>
<evidence type="ECO:0000313" key="2">
    <source>
        <dbReference type="EMBL" id="KIO32474.1"/>
    </source>
</evidence>
<dbReference type="HOGENOM" id="CLU_021989_0_0_1"/>
<dbReference type="Pfam" id="PF00415">
    <property type="entry name" value="RCC1"/>
    <property type="match status" value="2"/>
</dbReference>
<dbReference type="PROSITE" id="PS50012">
    <property type="entry name" value="RCC1_3"/>
    <property type="match status" value="1"/>
</dbReference>
<dbReference type="GO" id="GO:0005743">
    <property type="term" value="C:mitochondrial inner membrane"/>
    <property type="evidence" value="ECO:0007669"/>
    <property type="project" value="TreeGrafter"/>
</dbReference>
<dbReference type="SUPFAM" id="SSF50985">
    <property type="entry name" value="RCC1/BLIP-II"/>
    <property type="match status" value="1"/>
</dbReference>
<accession>A0A0C3QV61</accession>
<dbReference type="InterPro" id="IPR053245">
    <property type="entry name" value="MitoProcess-Associated"/>
</dbReference>
<gene>
    <name evidence="2" type="ORF">M407DRAFT_213529</name>
</gene>
<dbReference type="InterPro" id="IPR009091">
    <property type="entry name" value="RCC1/BLIP-II"/>
</dbReference>
<dbReference type="STRING" id="1051891.A0A0C3QV61"/>
<dbReference type="Gene3D" id="2.130.10.30">
    <property type="entry name" value="Regulator of chromosome condensation 1/beta-lactamase-inhibitor protein II"/>
    <property type="match status" value="1"/>
</dbReference>
<sequence>MFCRTARLAGLRRTFSTQSGPGYARRSLPLLVAVGATGVVAAVALSPPLYADILEKGDVPPKRSLKGTTAASPSKGKDELDTFVWGSNKSHAISPSDSYDSKLPTPLSKLSGVGTALRDLAFHEKHAACVDASGNVYQWGDGFYGDASSTDGPVLTLKGKNIVKVCLSNSKVYALSNTGRIYALSARKADQVVNSETPAGEVSWWNPVSWMWPEKSTVDFIEVLPDLKLGRGESFVSISAGQSHLLALTSSGRSFASPISSSANSHGQLGLRKVNLPSPASSNSTIEVQFEPKGALGPYAKSAPATRIVNPTTQTAPATSETQTEESIRYCDKLFEIPSLKGVHIGQLVAGDRTSYARTKSEGRILAWGANEYGQMGLGAAFTLQYVKVPTEVVLSRAYPSGTTTECTNIAAGGDMVYFTVQNTKTIPGDSPSTTVDLLAAGMGQFGSLGNNMYTQSQASPVRVRNVSGLKEYDEATKTTRPLAPKAISASPTNHAAVIMGSADNSGTSKIVTKTGDVLLWGCNTDYQLGLRRRSNMAVPTPLPVEPFVGGYDVDPTWGRLLTRERKVSVVRDLEGKAVGKNKTVEQAVVAGWGCTAVYWKVTA</sequence>
<dbReference type="AlphaFoldDB" id="A0A0C3QV61"/>
<reference evidence="2 3" key="1">
    <citation type="submission" date="2014-04" db="EMBL/GenBank/DDBJ databases">
        <authorList>
            <consortium name="DOE Joint Genome Institute"/>
            <person name="Kuo A."/>
            <person name="Girlanda M."/>
            <person name="Perotto S."/>
            <person name="Kohler A."/>
            <person name="Nagy L.G."/>
            <person name="Floudas D."/>
            <person name="Copeland A."/>
            <person name="Barry K.W."/>
            <person name="Cichocki N."/>
            <person name="Veneault-Fourrey C."/>
            <person name="LaButti K."/>
            <person name="Lindquist E.A."/>
            <person name="Lipzen A."/>
            <person name="Lundell T."/>
            <person name="Morin E."/>
            <person name="Murat C."/>
            <person name="Sun H."/>
            <person name="Tunlid A."/>
            <person name="Henrissat B."/>
            <person name="Grigoriev I.V."/>
            <person name="Hibbett D.S."/>
            <person name="Martin F."/>
            <person name="Nordberg H.P."/>
            <person name="Cantor M.N."/>
            <person name="Hua S.X."/>
        </authorList>
    </citation>
    <scope>NUCLEOTIDE SEQUENCE [LARGE SCALE GENOMIC DNA]</scope>
    <source>
        <strain evidence="2 3">MUT 4182</strain>
    </source>
</reference>
<dbReference type="PANTHER" id="PTHR47563">
    <property type="entry name" value="PROTEIN FMP25, MITOCHONDRIAL"/>
    <property type="match status" value="1"/>
</dbReference>
<proteinExistence type="predicted"/>
<dbReference type="Proteomes" id="UP000054248">
    <property type="component" value="Unassembled WGS sequence"/>
</dbReference>
<dbReference type="InterPro" id="IPR000408">
    <property type="entry name" value="Reg_chr_condens"/>
</dbReference>
<dbReference type="EMBL" id="KN822954">
    <property type="protein sequence ID" value="KIO32474.1"/>
    <property type="molecule type" value="Genomic_DNA"/>
</dbReference>
<name>A0A0C3QV61_9AGAM</name>
<evidence type="ECO:0000313" key="3">
    <source>
        <dbReference type="Proteomes" id="UP000054248"/>
    </source>
</evidence>
<dbReference type="GO" id="GO:0034551">
    <property type="term" value="P:mitochondrial respiratory chain complex III assembly"/>
    <property type="evidence" value="ECO:0007669"/>
    <property type="project" value="TreeGrafter"/>
</dbReference>
<keyword evidence="3" id="KW-1185">Reference proteome</keyword>
<protein>
    <submittedName>
        <fullName evidence="2">Uncharacterized protein</fullName>
    </submittedName>
</protein>
<dbReference type="PANTHER" id="PTHR47563:SF1">
    <property type="entry name" value="PROTEIN FMP25, MITOCHONDRIAL"/>
    <property type="match status" value="1"/>
</dbReference>
<dbReference type="OrthoDB" id="10256179at2759"/>
<evidence type="ECO:0000256" key="1">
    <source>
        <dbReference type="PROSITE-ProRule" id="PRU00235"/>
    </source>
</evidence>
<organism evidence="2 3">
    <name type="scientific">Tulasnella calospora MUT 4182</name>
    <dbReference type="NCBI Taxonomy" id="1051891"/>
    <lineage>
        <taxon>Eukaryota</taxon>
        <taxon>Fungi</taxon>
        <taxon>Dikarya</taxon>
        <taxon>Basidiomycota</taxon>
        <taxon>Agaricomycotina</taxon>
        <taxon>Agaricomycetes</taxon>
        <taxon>Cantharellales</taxon>
        <taxon>Tulasnellaceae</taxon>
        <taxon>Tulasnella</taxon>
    </lineage>
</organism>